<dbReference type="EMBL" id="PRCK01000002">
    <property type="protein sequence ID" value="RTJ96532.1"/>
    <property type="molecule type" value="Genomic_DNA"/>
</dbReference>
<evidence type="ECO:0000256" key="1">
    <source>
        <dbReference type="SAM" id="Phobius"/>
    </source>
</evidence>
<evidence type="ECO:0000313" key="3">
    <source>
        <dbReference type="EMBL" id="RTJ96532.1"/>
    </source>
</evidence>
<accession>A0A1E7NH40</accession>
<organism evidence="2 4">
    <name type="scientific">Campylobacter jejuni</name>
    <dbReference type="NCBI Taxonomy" id="197"/>
    <lineage>
        <taxon>Bacteria</taxon>
        <taxon>Pseudomonadati</taxon>
        <taxon>Campylobacterota</taxon>
        <taxon>Epsilonproteobacteria</taxon>
        <taxon>Campylobacterales</taxon>
        <taxon>Campylobacteraceae</taxon>
        <taxon>Campylobacter</taxon>
    </lineage>
</organism>
<sequence>MDFNTTMITSFAKDVEGLTPFGTLFVIFLLSLIINYKLFKGRMEDCRFDKERILEKLEHIKDRLDDLNFELRGKK</sequence>
<dbReference type="Proteomes" id="UP000287237">
    <property type="component" value="Unassembled WGS sequence"/>
</dbReference>
<gene>
    <name evidence="3" type="ORF">C3H42_03630</name>
    <name evidence="2" type="ORF">C3H57_02885</name>
</gene>
<name>A0A1E7NH40_CAMJU</name>
<dbReference type="RefSeq" id="WP_052798802.1">
    <property type="nucleotide sequence ID" value="NZ_CAKJUK010000023.1"/>
</dbReference>
<dbReference type="Proteomes" id="UP000288507">
    <property type="component" value="Unassembled WGS sequence"/>
</dbReference>
<protein>
    <submittedName>
        <fullName evidence="2">Uncharacterized protein</fullName>
    </submittedName>
</protein>
<comment type="caution">
    <text evidence="2">The sequence shown here is derived from an EMBL/GenBank/DDBJ whole genome shotgun (WGS) entry which is preliminary data.</text>
</comment>
<keyword evidence="1" id="KW-0472">Membrane</keyword>
<evidence type="ECO:0000313" key="4">
    <source>
        <dbReference type="Proteomes" id="UP000288507"/>
    </source>
</evidence>
<feature type="transmembrane region" description="Helical" evidence="1">
    <location>
        <begin position="20"/>
        <end position="39"/>
    </location>
</feature>
<evidence type="ECO:0000313" key="2">
    <source>
        <dbReference type="EMBL" id="RTJ80181.1"/>
    </source>
</evidence>
<dbReference type="AlphaFoldDB" id="A0A1E7NH40"/>
<keyword evidence="1" id="KW-1133">Transmembrane helix</keyword>
<reference evidence="2" key="1">
    <citation type="journal article" date="2019" name="Appl. Environ. Microbiol.">
        <title>Population genetics and characterization of Campylobacter jejuni isolates in western jackdaws and game birds in Finland.</title>
        <authorList>
            <person name="Kovanen S."/>
            <person name="Rossi M."/>
            <person name="Pohja-Mykra M."/>
            <person name="Nieminen T."/>
            <person name="Raunio-Saarnisto M."/>
            <person name="Sauvala M."/>
            <person name="Fredriksson-Ahomaa M."/>
            <person name="Hanninen M.L."/>
            <person name="Kivisto R."/>
        </authorList>
    </citation>
    <scope>NUCLEOTIDE SEQUENCE [LARGE SCALE GENOMIC DNA]</scope>
    <source>
        <strain evidence="3">CB296</strain>
        <strain evidence="2">CB313</strain>
    </source>
</reference>
<dbReference type="EMBL" id="PRBV01000003">
    <property type="protein sequence ID" value="RTJ80181.1"/>
    <property type="molecule type" value="Genomic_DNA"/>
</dbReference>
<keyword evidence="1" id="KW-0812">Transmembrane</keyword>
<proteinExistence type="predicted"/>